<feature type="transmembrane region" description="Helical" evidence="4">
    <location>
        <begin position="460"/>
        <end position="482"/>
    </location>
</feature>
<feature type="region of interest" description="Disordered" evidence="3">
    <location>
        <begin position="520"/>
        <end position="713"/>
    </location>
</feature>
<dbReference type="OrthoDB" id="10251809at2759"/>
<dbReference type="InterPro" id="IPR011043">
    <property type="entry name" value="Gal_Oxase/kelch_b-propeller"/>
</dbReference>
<organism evidence="6">
    <name type="scientific">Mytilinidion resinicola</name>
    <dbReference type="NCBI Taxonomy" id="574789"/>
    <lineage>
        <taxon>Eukaryota</taxon>
        <taxon>Fungi</taxon>
        <taxon>Dikarya</taxon>
        <taxon>Ascomycota</taxon>
        <taxon>Pezizomycotina</taxon>
        <taxon>Dothideomycetes</taxon>
        <taxon>Pleosporomycetidae</taxon>
        <taxon>Mytilinidiales</taxon>
        <taxon>Mytilinidiaceae</taxon>
        <taxon>Mytilinidion</taxon>
    </lineage>
</organism>
<dbReference type="GO" id="GO:0019760">
    <property type="term" value="P:glucosinolate metabolic process"/>
    <property type="evidence" value="ECO:0007669"/>
    <property type="project" value="UniProtKB-ARBA"/>
</dbReference>
<feature type="compositionally biased region" description="Polar residues" evidence="3">
    <location>
        <begin position="523"/>
        <end position="545"/>
    </location>
</feature>
<dbReference type="PANTHER" id="PTHR47435">
    <property type="entry name" value="KELCH REPEAT PROTEIN (AFU_ORTHOLOGUE AFUA_5G12780)"/>
    <property type="match status" value="1"/>
</dbReference>
<evidence type="ECO:0000256" key="5">
    <source>
        <dbReference type="SAM" id="SignalP"/>
    </source>
</evidence>
<feature type="compositionally biased region" description="Low complexity" evidence="3">
    <location>
        <begin position="620"/>
        <end position="630"/>
    </location>
</feature>
<evidence type="ECO:0000313" key="6">
    <source>
        <dbReference type="EMBL" id="KAF2809509.1"/>
    </source>
</evidence>
<keyword evidence="5" id="KW-0732">Signal</keyword>
<dbReference type="GeneID" id="54455028"/>
<dbReference type="RefSeq" id="XP_033576473.1">
    <property type="nucleotide sequence ID" value="XM_033714135.1"/>
</dbReference>
<evidence type="ECO:0000256" key="4">
    <source>
        <dbReference type="SAM" id="Phobius"/>
    </source>
</evidence>
<dbReference type="PANTHER" id="PTHR47435:SF4">
    <property type="entry name" value="KELCH REPEAT PROTEIN (AFU_ORTHOLOGUE AFUA_5G12780)"/>
    <property type="match status" value="1"/>
</dbReference>
<dbReference type="SUPFAM" id="SSF50965">
    <property type="entry name" value="Galactose oxidase, central domain"/>
    <property type="match status" value="1"/>
</dbReference>
<feature type="compositionally biased region" description="Low complexity" evidence="3">
    <location>
        <begin position="663"/>
        <end position="675"/>
    </location>
</feature>
<keyword evidence="4" id="KW-1133">Transmembrane helix</keyword>
<dbReference type="AlphaFoldDB" id="A0A6A6YLT6"/>
<keyword evidence="4" id="KW-0812">Transmembrane</keyword>
<keyword evidence="2" id="KW-0408">Iron</keyword>
<feature type="signal peptide" evidence="5">
    <location>
        <begin position="1"/>
        <end position="15"/>
    </location>
</feature>
<dbReference type="Proteomes" id="UP000504636">
    <property type="component" value="Unplaced"/>
</dbReference>
<dbReference type="EMBL" id="MU003701">
    <property type="protein sequence ID" value="KAF2809509.1"/>
    <property type="molecule type" value="Genomic_DNA"/>
</dbReference>
<feature type="compositionally biased region" description="Polar residues" evidence="3">
    <location>
        <begin position="558"/>
        <end position="568"/>
    </location>
</feature>
<dbReference type="InterPro" id="IPR015915">
    <property type="entry name" value="Kelch-typ_b-propeller"/>
</dbReference>
<proteinExistence type="predicted"/>
<name>A0A6A6YLT6_9PEZI</name>
<accession>A0A6A6YLT6</accession>
<evidence type="ECO:0000256" key="1">
    <source>
        <dbReference type="ARBA" id="ARBA00022737"/>
    </source>
</evidence>
<evidence type="ECO:0000313" key="8">
    <source>
        <dbReference type="RefSeq" id="XP_033576473.1"/>
    </source>
</evidence>
<reference evidence="6 8" key="1">
    <citation type="journal article" date="2020" name="Stud. Mycol.">
        <title>101 Dothideomycetes genomes: a test case for predicting lifestyles and emergence of pathogens.</title>
        <authorList>
            <person name="Haridas S."/>
            <person name="Albert R."/>
            <person name="Binder M."/>
            <person name="Bloem J."/>
            <person name="Labutti K."/>
            <person name="Salamov A."/>
            <person name="Andreopoulos B."/>
            <person name="Baker S."/>
            <person name="Barry K."/>
            <person name="Bills G."/>
            <person name="Bluhm B."/>
            <person name="Cannon C."/>
            <person name="Castanera R."/>
            <person name="Culley D."/>
            <person name="Daum C."/>
            <person name="Ezra D."/>
            <person name="Gonzalez J."/>
            <person name="Henrissat B."/>
            <person name="Kuo A."/>
            <person name="Liang C."/>
            <person name="Lipzen A."/>
            <person name="Lutzoni F."/>
            <person name="Magnuson J."/>
            <person name="Mondo S."/>
            <person name="Nolan M."/>
            <person name="Ohm R."/>
            <person name="Pangilinan J."/>
            <person name="Park H.-J."/>
            <person name="Ramirez L."/>
            <person name="Alfaro M."/>
            <person name="Sun H."/>
            <person name="Tritt A."/>
            <person name="Yoshinaga Y."/>
            <person name="Zwiers L.-H."/>
            <person name="Turgeon B."/>
            <person name="Goodwin S."/>
            <person name="Spatafora J."/>
            <person name="Crous P."/>
            <person name="Grigoriev I."/>
        </authorList>
    </citation>
    <scope>NUCLEOTIDE SEQUENCE</scope>
    <source>
        <strain evidence="6 8">CBS 304.34</strain>
    </source>
</reference>
<feature type="chain" id="PRO_5044629184" description="Galactose oxidase" evidence="5">
    <location>
        <begin position="16"/>
        <end position="736"/>
    </location>
</feature>
<keyword evidence="4" id="KW-0472">Membrane</keyword>
<keyword evidence="1" id="KW-0677">Repeat</keyword>
<dbReference type="Gene3D" id="2.120.10.80">
    <property type="entry name" value="Kelch-type beta propeller"/>
    <property type="match status" value="1"/>
</dbReference>
<reference evidence="8" key="2">
    <citation type="submission" date="2020-04" db="EMBL/GenBank/DDBJ databases">
        <authorList>
            <consortium name="NCBI Genome Project"/>
        </authorList>
    </citation>
    <scope>NUCLEOTIDE SEQUENCE</scope>
    <source>
        <strain evidence="8">CBS 304.34</strain>
    </source>
</reference>
<feature type="compositionally biased region" description="Low complexity" evidence="3">
    <location>
        <begin position="598"/>
        <end position="613"/>
    </location>
</feature>
<protein>
    <recommendedName>
        <fullName evidence="9">Galactose oxidase</fullName>
    </recommendedName>
</protein>
<feature type="compositionally biased region" description="Pro residues" evidence="3">
    <location>
        <begin position="577"/>
        <end position="597"/>
    </location>
</feature>
<gene>
    <name evidence="6 8" type="ORF">BDZ99DRAFT_29622</name>
</gene>
<evidence type="ECO:0000313" key="7">
    <source>
        <dbReference type="Proteomes" id="UP000504636"/>
    </source>
</evidence>
<evidence type="ECO:0000256" key="2">
    <source>
        <dbReference type="ARBA" id="ARBA00023004"/>
    </source>
</evidence>
<evidence type="ECO:0000256" key="3">
    <source>
        <dbReference type="SAM" id="MobiDB-lite"/>
    </source>
</evidence>
<sequence length="736" mass="80113">MAHALFCIVVALVFAAKSLQDTKDPLNDFCRRFGHQTAVIDRKLYIDGGLVQWNPISANPSNFTNTWLLYNDLNTTTDDGGMPQLHANLTKNSSIPSVSGGILWTDEANKVFYLYGGEFQNSPDDFSFWLYDTVLNQWNHTDGVLQGIERVAWGAGTTIDDLGFGFYYGGWMNNQTVPGWNGAPLATSNLIKYDMNTNTWTNNTGPDNMGRAEGVMSYLPASDGGMLVYFGGVEDPYNDGTVVGANMSEIHLFDVASSKWYTQNATGDIPDMRRKFCAGVTWADDHSSYNIYLYGGQGIHNITGFDDAYVLSVPSFKWVKVYGEGTSPHGISSCNVIDNSQMLVIGGYFANTDSCDSPNVWGTHNMNLGENGPANSLWDQYHPNITKYLVPTPIISVIGGGPTGGATATKPVSDWSNPDLSVYFTRVPTFAARTATRYFPSGTSAPGNGTSHHNSHVGAIAGGTVGGLAFLILVLLLALFCLHRHKKNLKNKPAPQAPPPPPVELPVNNSATEMSAVAENPSKWGNSHSPGAQSAAPSYNHQPSPYGTPPNRAAEYNTPISAYPTQQGSYPSSPHTSYPPQPYPPVTYPPSAYPPGTYPQGYQDQPQQQYDPQLSPNDPQYAAAYAQQQQHQHRRTLSNPPYDPSRDAMASEHFPPPRSPSLAVPAPVTPTSATTRGGYESVNPDDYDSPPSKTNTPAHFYPQPLNVRSVSGEQRPIRGRFVEVQDDEFAGGQRQF</sequence>
<keyword evidence="7" id="KW-1185">Reference proteome</keyword>
<evidence type="ECO:0008006" key="9">
    <source>
        <dbReference type="Google" id="ProtNLM"/>
    </source>
</evidence>
<reference evidence="8" key="3">
    <citation type="submission" date="2025-04" db="UniProtKB">
        <authorList>
            <consortium name="RefSeq"/>
        </authorList>
    </citation>
    <scope>IDENTIFICATION</scope>
    <source>
        <strain evidence="8">CBS 304.34</strain>
    </source>
</reference>